<dbReference type="HOGENOM" id="CLU_2000682_0_0_11"/>
<keyword evidence="3" id="KW-1185">Reference proteome</keyword>
<dbReference type="STRING" id="1112204.GPOL_c40980"/>
<organism evidence="2 3">
    <name type="scientific">Gordonia polyisoprenivorans (strain DSM 44266 / VH2)</name>
    <dbReference type="NCBI Taxonomy" id="1112204"/>
    <lineage>
        <taxon>Bacteria</taxon>
        <taxon>Bacillati</taxon>
        <taxon>Actinomycetota</taxon>
        <taxon>Actinomycetes</taxon>
        <taxon>Mycobacteriales</taxon>
        <taxon>Gordoniaceae</taxon>
        <taxon>Gordonia</taxon>
    </lineage>
</organism>
<gene>
    <name evidence="2" type="ordered locus">GPOL_c40980</name>
</gene>
<dbReference type="AlphaFoldDB" id="H6MSY4"/>
<proteinExistence type="predicted"/>
<dbReference type="eggNOG" id="ENOG5031W7P">
    <property type="taxonomic scope" value="Bacteria"/>
</dbReference>
<evidence type="ECO:0000313" key="3">
    <source>
        <dbReference type="Proteomes" id="UP000009154"/>
    </source>
</evidence>
<accession>H6MSY4</accession>
<dbReference type="Proteomes" id="UP000009154">
    <property type="component" value="Chromosome"/>
</dbReference>
<evidence type="ECO:0000313" key="2">
    <source>
        <dbReference type="EMBL" id="AFA75105.1"/>
    </source>
</evidence>
<evidence type="ECO:0000256" key="1">
    <source>
        <dbReference type="SAM" id="MobiDB-lite"/>
    </source>
</evidence>
<dbReference type="EMBL" id="CP003119">
    <property type="protein sequence ID" value="AFA75105.1"/>
    <property type="molecule type" value="Genomic_DNA"/>
</dbReference>
<name>H6MSY4_GORPV</name>
<dbReference type="KEGG" id="gpo:GPOL_c40980"/>
<sequence>MLPHSYGLDIMGYGDASDTDKAPGDEESTVLAPPGVTVSGTADRIDWASRRDLVIDGRTYDFVVDRTTQTWWPSPARESGFQGRWGQRVTADVDALRAGPRMPDMVDLFLDALTDGDNRDLFPA</sequence>
<protein>
    <submittedName>
        <fullName evidence="2">Uncharacterized protein</fullName>
    </submittedName>
</protein>
<feature type="region of interest" description="Disordered" evidence="1">
    <location>
        <begin position="13"/>
        <end position="36"/>
    </location>
</feature>
<reference evidence="2 3" key="1">
    <citation type="journal article" date="2012" name="Appl. Environ. Microbiol.">
        <title>Involvement of two latex-clearing proteins during rubber degradation and insights into the subsequent degradation pathway revealed by the genome sequence of Gordonia polyisoprenivorans strain VH2.</title>
        <authorList>
            <person name="Hiessl S."/>
            <person name="Schuldes J."/>
            <person name="Thurmer A."/>
            <person name="Halbsguth T."/>
            <person name="Broker D."/>
            <person name="Angelov A."/>
            <person name="Liebl W."/>
            <person name="Daniel R."/>
            <person name="Steinbuchel A."/>
        </authorList>
    </citation>
    <scope>NUCLEOTIDE SEQUENCE [LARGE SCALE GENOMIC DNA]</scope>
    <source>
        <strain evidence="3">DSM 44266 / VH2</strain>
    </source>
</reference>